<dbReference type="EMBL" id="QXGA01000256">
    <property type="protein sequence ID" value="KAE9149105.1"/>
    <property type="molecule type" value="Genomic_DNA"/>
</dbReference>
<comment type="caution">
    <text evidence="2">The sequence shown here is derived from an EMBL/GenBank/DDBJ whole genome shotgun (WGS) entry which is preliminary data.</text>
</comment>
<sequence>MASALWRARLWVGWLANLRVMFMWYVRLAADCSVLCY</sequence>
<accession>A0A6A4E0U2</accession>
<evidence type="ECO:0000313" key="2">
    <source>
        <dbReference type="EMBL" id="KAE9317690.1"/>
    </source>
</evidence>
<gene>
    <name evidence="2" type="ORF">PF001_g6739</name>
    <name evidence="1" type="ORF">PF006_g6378</name>
</gene>
<evidence type="ECO:0000313" key="4">
    <source>
        <dbReference type="Proteomes" id="UP000440732"/>
    </source>
</evidence>
<reference evidence="3 4" key="1">
    <citation type="submission" date="2018-08" db="EMBL/GenBank/DDBJ databases">
        <title>Genomic investigation of the strawberry pathogen Phytophthora fragariae indicates pathogenicity is determined by transcriptional variation in three key races.</title>
        <authorList>
            <person name="Adams T.M."/>
            <person name="Armitage A.D."/>
            <person name="Sobczyk M.K."/>
            <person name="Bates H.J."/>
            <person name="Dunwell J.M."/>
            <person name="Nellist C.F."/>
            <person name="Harrison R.J."/>
        </authorList>
    </citation>
    <scope>NUCLEOTIDE SEQUENCE [LARGE SCALE GENOMIC DNA]</scope>
    <source>
        <strain evidence="2 3">A4</strain>
        <strain evidence="1 4">NOV-5</strain>
    </source>
</reference>
<dbReference type="Proteomes" id="UP000440732">
    <property type="component" value="Unassembled WGS sequence"/>
</dbReference>
<dbReference type="Proteomes" id="UP000437068">
    <property type="component" value="Unassembled WGS sequence"/>
</dbReference>
<protein>
    <submittedName>
        <fullName evidence="2">Uncharacterized protein</fullName>
    </submittedName>
</protein>
<evidence type="ECO:0000313" key="1">
    <source>
        <dbReference type="EMBL" id="KAE9149105.1"/>
    </source>
</evidence>
<proteinExistence type="predicted"/>
<dbReference type="EMBL" id="QXGE01000273">
    <property type="protein sequence ID" value="KAE9317690.1"/>
    <property type="molecule type" value="Genomic_DNA"/>
</dbReference>
<evidence type="ECO:0000313" key="3">
    <source>
        <dbReference type="Proteomes" id="UP000437068"/>
    </source>
</evidence>
<organism evidence="2 3">
    <name type="scientific">Phytophthora fragariae</name>
    <dbReference type="NCBI Taxonomy" id="53985"/>
    <lineage>
        <taxon>Eukaryota</taxon>
        <taxon>Sar</taxon>
        <taxon>Stramenopiles</taxon>
        <taxon>Oomycota</taxon>
        <taxon>Peronosporomycetes</taxon>
        <taxon>Peronosporales</taxon>
        <taxon>Peronosporaceae</taxon>
        <taxon>Phytophthora</taxon>
    </lineage>
</organism>
<name>A0A6A4E0U2_9STRA</name>
<dbReference type="AlphaFoldDB" id="A0A6A4E0U2"/>